<keyword evidence="3 8" id="KW-0255">Endonuclease</keyword>
<dbReference type="EMBL" id="MHOS01000041">
    <property type="protein sequence ID" value="OGZ67248.1"/>
    <property type="molecule type" value="Genomic_DNA"/>
</dbReference>
<feature type="domain" description="Transcriptional repressor PaaX-like central Cas2-like" evidence="7">
    <location>
        <begin position="105"/>
        <end position="171"/>
    </location>
</feature>
<name>A0A1G2HZK5_9BACT</name>
<keyword evidence="5" id="KW-0460">Magnesium</keyword>
<reference evidence="8 9" key="1">
    <citation type="journal article" date="2016" name="Nat. Commun.">
        <title>Thousands of microbial genomes shed light on interconnected biogeochemical processes in an aquifer system.</title>
        <authorList>
            <person name="Anantharaman K."/>
            <person name="Brown C.T."/>
            <person name="Hug L.A."/>
            <person name="Sharon I."/>
            <person name="Castelle C.J."/>
            <person name="Probst A.J."/>
            <person name="Thomas B.C."/>
            <person name="Singh A."/>
            <person name="Wilkins M.J."/>
            <person name="Karaoz U."/>
            <person name="Brodie E.L."/>
            <person name="Williams K.H."/>
            <person name="Hubbard S.S."/>
            <person name="Banfield J.F."/>
        </authorList>
    </citation>
    <scope>NUCLEOTIDE SEQUENCE [LARGE SCALE GENOMIC DNA]</scope>
</reference>
<dbReference type="PANTHER" id="PTHR30319">
    <property type="entry name" value="PHENYLACETIC ACID REGULATOR-RELATED TRANSCRIPTIONAL REPRESSOR"/>
    <property type="match status" value="1"/>
</dbReference>
<keyword evidence="4" id="KW-0378">Hydrolase</keyword>
<comment type="caution">
    <text evidence="8">The sequence shown here is derived from an EMBL/GenBank/DDBJ whole genome shotgun (WGS) entry which is preliminary data.</text>
</comment>
<keyword evidence="6" id="KW-0051">Antiviral defense</keyword>
<sequence>MKLNITDQFLLDAYYYLEKGNDIIDFMLKPPTMRNYLPGPKNPFFKKYYQDNNRKKFYNLISRLKRKGYIKVKNLENKKAIIVTKEGIGKALEARFSSGDKKLRKDGKWVMVIFDVPEKYRKSRNLLRSILNNLGYKVFQQSVWISPYDVSEETEKLLASFSLDSYVKIFIIENI</sequence>
<dbReference type="GO" id="GO:0043571">
    <property type="term" value="P:maintenance of CRISPR repeat elements"/>
    <property type="evidence" value="ECO:0007669"/>
    <property type="project" value="InterPro"/>
</dbReference>
<evidence type="ECO:0000256" key="5">
    <source>
        <dbReference type="ARBA" id="ARBA00022842"/>
    </source>
</evidence>
<dbReference type="GO" id="GO:0004521">
    <property type="term" value="F:RNA endonuclease activity"/>
    <property type="evidence" value="ECO:0007669"/>
    <property type="project" value="InterPro"/>
</dbReference>
<dbReference type="NCBIfam" id="TIGR01573">
    <property type="entry name" value="cas2"/>
    <property type="match status" value="1"/>
</dbReference>
<evidence type="ECO:0000259" key="7">
    <source>
        <dbReference type="Pfam" id="PF20803"/>
    </source>
</evidence>
<dbReference type="STRING" id="1802206.A3D35_00745"/>
<dbReference type="GO" id="GO:0006351">
    <property type="term" value="P:DNA-templated transcription"/>
    <property type="evidence" value="ECO:0007669"/>
    <property type="project" value="TreeGrafter"/>
</dbReference>
<accession>A0A1G2HZK5</accession>
<evidence type="ECO:0000313" key="8">
    <source>
        <dbReference type="EMBL" id="OGZ67248.1"/>
    </source>
</evidence>
<evidence type="ECO:0000256" key="1">
    <source>
        <dbReference type="ARBA" id="ARBA00022722"/>
    </source>
</evidence>
<evidence type="ECO:0000256" key="2">
    <source>
        <dbReference type="ARBA" id="ARBA00022723"/>
    </source>
</evidence>
<dbReference type="Gene3D" id="3.30.70.2650">
    <property type="match status" value="1"/>
</dbReference>
<evidence type="ECO:0000313" key="9">
    <source>
        <dbReference type="Proteomes" id="UP000176421"/>
    </source>
</evidence>
<evidence type="ECO:0000256" key="6">
    <source>
        <dbReference type="ARBA" id="ARBA00023118"/>
    </source>
</evidence>
<proteinExistence type="predicted"/>
<dbReference type="InterPro" id="IPR021127">
    <property type="entry name" value="CRISPR_associated_Cas2"/>
</dbReference>
<keyword evidence="2" id="KW-0479">Metal-binding</keyword>
<dbReference type="PANTHER" id="PTHR30319:SF1">
    <property type="entry name" value="TRANSCRIPTIONAL REPRESSOR PAAX"/>
    <property type="match status" value="1"/>
</dbReference>
<evidence type="ECO:0000256" key="3">
    <source>
        <dbReference type="ARBA" id="ARBA00022759"/>
    </source>
</evidence>
<dbReference type="Proteomes" id="UP000176421">
    <property type="component" value="Unassembled WGS sequence"/>
</dbReference>
<keyword evidence="1" id="KW-0540">Nuclease</keyword>
<dbReference type="Pfam" id="PF20803">
    <property type="entry name" value="PaaX_M"/>
    <property type="match status" value="1"/>
</dbReference>
<dbReference type="AlphaFoldDB" id="A0A1G2HZK5"/>
<organism evidence="8 9">
    <name type="scientific">Candidatus Staskawiczbacteria bacterium RIFCSPHIGHO2_02_FULL_34_9</name>
    <dbReference type="NCBI Taxonomy" id="1802206"/>
    <lineage>
        <taxon>Bacteria</taxon>
        <taxon>Candidatus Staskawicziibacteriota</taxon>
    </lineage>
</organism>
<evidence type="ECO:0000256" key="4">
    <source>
        <dbReference type="ARBA" id="ARBA00022801"/>
    </source>
</evidence>
<gene>
    <name evidence="8" type="ORF">A3D35_00745</name>
</gene>
<protein>
    <submittedName>
        <fullName evidence="8">CRISPR-associated endonuclease Cas2</fullName>
    </submittedName>
</protein>
<dbReference type="InterPro" id="IPR048846">
    <property type="entry name" value="PaaX-like_central"/>
</dbReference>